<dbReference type="InterPro" id="IPR012724">
    <property type="entry name" value="DnaJ"/>
</dbReference>
<dbReference type="GO" id="GO:0051082">
    <property type="term" value="F:unfolded protein binding"/>
    <property type="evidence" value="ECO:0007669"/>
    <property type="project" value="InterPro"/>
</dbReference>
<organism evidence="9 10">
    <name type="scientific">Paramecium sonneborni</name>
    <dbReference type="NCBI Taxonomy" id="65129"/>
    <lineage>
        <taxon>Eukaryota</taxon>
        <taxon>Sar</taxon>
        <taxon>Alveolata</taxon>
        <taxon>Ciliophora</taxon>
        <taxon>Intramacronucleata</taxon>
        <taxon>Oligohymenophorea</taxon>
        <taxon>Peniculida</taxon>
        <taxon>Parameciidae</taxon>
        <taxon>Paramecium</taxon>
    </lineage>
</organism>
<dbReference type="InterPro" id="IPR001305">
    <property type="entry name" value="HSP_DnaJ_Cys-rich_dom"/>
</dbReference>
<accession>A0A8S1MBL1</accession>
<keyword evidence="4 6" id="KW-0862">Zinc</keyword>
<reference evidence="9" key="1">
    <citation type="submission" date="2021-01" db="EMBL/GenBank/DDBJ databases">
        <authorList>
            <consortium name="Genoscope - CEA"/>
            <person name="William W."/>
        </authorList>
    </citation>
    <scope>NUCLEOTIDE SEQUENCE</scope>
</reference>
<dbReference type="NCBIfam" id="NF008035">
    <property type="entry name" value="PRK10767.1"/>
    <property type="match status" value="1"/>
</dbReference>
<dbReference type="SMART" id="SM00271">
    <property type="entry name" value="DnaJ"/>
    <property type="match status" value="1"/>
</dbReference>
<dbReference type="FunFam" id="2.10.230.10:FF:000002">
    <property type="entry name" value="Molecular chaperone DnaJ"/>
    <property type="match status" value="1"/>
</dbReference>
<dbReference type="Pfam" id="PF01556">
    <property type="entry name" value="DnaJ_C"/>
    <property type="match status" value="1"/>
</dbReference>
<comment type="caution">
    <text evidence="9">The sequence shown here is derived from an EMBL/GenBank/DDBJ whole genome shotgun (WGS) entry which is preliminary data.</text>
</comment>
<dbReference type="PROSITE" id="PS00636">
    <property type="entry name" value="DNAJ_1"/>
    <property type="match status" value="1"/>
</dbReference>
<dbReference type="FunFam" id="1.10.287.110:FF:000064">
    <property type="entry name" value="Molecular chaperone DnaJ"/>
    <property type="match status" value="1"/>
</dbReference>
<evidence type="ECO:0000256" key="3">
    <source>
        <dbReference type="ARBA" id="ARBA00022771"/>
    </source>
</evidence>
<keyword evidence="5" id="KW-0143">Chaperone</keyword>
<keyword evidence="2" id="KW-0677">Repeat</keyword>
<dbReference type="PANTHER" id="PTHR43096:SF52">
    <property type="entry name" value="DNAJ HOMOLOG 1, MITOCHONDRIAL-RELATED"/>
    <property type="match status" value="1"/>
</dbReference>
<keyword evidence="3 6" id="KW-0863">Zinc-finger</keyword>
<dbReference type="PROSITE" id="PS51188">
    <property type="entry name" value="ZF_CR"/>
    <property type="match status" value="1"/>
</dbReference>
<dbReference type="GO" id="GO:0005737">
    <property type="term" value="C:cytoplasm"/>
    <property type="evidence" value="ECO:0007669"/>
    <property type="project" value="TreeGrafter"/>
</dbReference>
<dbReference type="GO" id="GO:0009408">
    <property type="term" value="P:response to heat"/>
    <property type="evidence" value="ECO:0007669"/>
    <property type="project" value="InterPro"/>
</dbReference>
<dbReference type="AlphaFoldDB" id="A0A8S1MBL1"/>
<proteinExistence type="inferred from homology"/>
<evidence type="ECO:0000259" key="8">
    <source>
        <dbReference type="PROSITE" id="PS51188"/>
    </source>
</evidence>
<dbReference type="GO" id="GO:0042026">
    <property type="term" value="P:protein refolding"/>
    <property type="evidence" value="ECO:0007669"/>
    <property type="project" value="TreeGrafter"/>
</dbReference>
<gene>
    <name evidence="9" type="ORF">PSON_ATCC_30995.1.T0350311</name>
</gene>
<feature type="domain" description="J" evidence="7">
    <location>
        <begin position="25"/>
        <end position="89"/>
    </location>
</feature>
<dbReference type="CDD" id="cd10719">
    <property type="entry name" value="DnaJ_zf"/>
    <property type="match status" value="1"/>
</dbReference>
<evidence type="ECO:0000256" key="2">
    <source>
        <dbReference type="ARBA" id="ARBA00022737"/>
    </source>
</evidence>
<evidence type="ECO:0000256" key="5">
    <source>
        <dbReference type="ARBA" id="ARBA00023186"/>
    </source>
</evidence>
<dbReference type="PROSITE" id="PS50076">
    <property type="entry name" value="DNAJ_2"/>
    <property type="match status" value="1"/>
</dbReference>
<dbReference type="HAMAP" id="MF_01152">
    <property type="entry name" value="DnaJ"/>
    <property type="match status" value="1"/>
</dbReference>
<evidence type="ECO:0000256" key="4">
    <source>
        <dbReference type="ARBA" id="ARBA00022833"/>
    </source>
</evidence>
<dbReference type="CDD" id="cd10747">
    <property type="entry name" value="DnaJ_C"/>
    <property type="match status" value="1"/>
</dbReference>
<dbReference type="GO" id="GO:0008270">
    <property type="term" value="F:zinc ion binding"/>
    <property type="evidence" value="ECO:0007669"/>
    <property type="project" value="UniProtKB-KW"/>
</dbReference>
<evidence type="ECO:0000259" key="7">
    <source>
        <dbReference type="PROSITE" id="PS50076"/>
    </source>
</evidence>
<dbReference type="PANTHER" id="PTHR43096">
    <property type="entry name" value="DNAJ HOMOLOG 1, MITOCHONDRIAL-RELATED"/>
    <property type="match status" value="1"/>
</dbReference>
<dbReference type="OrthoDB" id="10256793at2759"/>
<evidence type="ECO:0008006" key="11">
    <source>
        <dbReference type="Google" id="ProtNLM"/>
    </source>
</evidence>
<dbReference type="Pfam" id="PF00226">
    <property type="entry name" value="DnaJ"/>
    <property type="match status" value="1"/>
</dbReference>
<evidence type="ECO:0000313" key="10">
    <source>
        <dbReference type="Proteomes" id="UP000692954"/>
    </source>
</evidence>
<dbReference type="EMBL" id="CAJJDN010000035">
    <property type="protein sequence ID" value="CAD8077069.1"/>
    <property type="molecule type" value="Genomic_DNA"/>
</dbReference>
<protein>
    <recommendedName>
        <fullName evidence="11">Chaperone protein DnaJ</fullName>
    </recommendedName>
</protein>
<dbReference type="Pfam" id="PF00684">
    <property type="entry name" value="DnaJ_CXXCXGXG"/>
    <property type="match status" value="1"/>
</dbReference>
<feature type="zinc finger region" description="CR-type" evidence="6">
    <location>
        <begin position="166"/>
        <end position="244"/>
    </location>
</feature>
<name>A0A8S1MBL1_9CILI</name>
<evidence type="ECO:0000256" key="6">
    <source>
        <dbReference type="PROSITE-ProRule" id="PRU00546"/>
    </source>
</evidence>
<evidence type="ECO:0000313" key="9">
    <source>
        <dbReference type="EMBL" id="CAD8077069.1"/>
    </source>
</evidence>
<dbReference type="GO" id="GO:0005524">
    <property type="term" value="F:ATP binding"/>
    <property type="evidence" value="ECO:0007669"/>
    <property type="project" value="InterPro"/>
</dbReference>
<sequence>MQLLTRNVLKRLTNVPLLSFSSKKDLYELLGVARNASQNDIKKAYYGLAKKYHPDANPSKDAKEKFAEINNAYETLSDENKRKVYDQVGMTGDEQDQAGGQDPFSAYSSFFRQGARGGKAQEFQFDESIFGDFASFFNMGGESERQIKGADIYIQLEIQFMDSVNGAQQTIQFEKIGVCSTCNGSKCKPGTAPGRCTNCGGRGSINYRQGAMTIQMACTKCRGTGVSIKNPCTTCKGVGIQKQAATESINIPKGIADGQNLRVTGKGNIGENGGKPGDLIIKIQVKPDSYYKRDGYDLITNTYISVAQAVLGDSIKIKTLNGEKLINIKPGSQDGEKIRLNGLGITKLAPNTGQKGDQVINLKIQIPTKLTEQQRQLFEELAKLEKNETQAQQSTQEGVFEKVKNIFQK</sequence>
<evidence type="ECO:0000256" key="1">
    <source>
        <dbReference type="ARBA" id="ARBA00022723"/>
    </source>
</evidence>
<keyword evidence="10" id="KW-1185">Reference proteome</keyword>
<dbReference type="InterPro" id="IPR002939">
    <property type="entry name" value="DnaJ_C"/>
</dbReference>
<dbReference type="InterPro" id="IPR001623">
    <property type="entry name" value="DnaJ_domain"/>
</dbReference>
<dbReference type="Proteomes" id="UP000692954">
    <property type="component" value="Unassembled WGS sequence"/>
</dbReference>
<dbReference type="InterPro" id="IPR018253">
    <property type="entry name" value="DnaJ_domain_CS"/>
</dbReference>
<dbReference type="GO" id="GO:0031072">
    <property type="term" value="F:heat shock protein binding"/>
    <property type="evidence" value="ECO:0007669"/>
    <property type="project" value="InterPro"/>
</dbReference>
<keyword evidence="1 6" id="KW-0479">Metal-binding</keyword>
<dbReference type="CDD" id="cd06257">
    <property type="entry name" value="DnaJ"/>
    <property type="match status" value="1"/>
</dbReference>
<feature type="domain" description="CR-type" evidence="8">
    <location>
        <begin position="166"/>
        <end position="244"/>
    </location>
</feature>
<dbReference type="FunFam" id="2.60.260.20:FF:000005">
    <property type="entry name" value="Chaperone protein dnaJ 1, mitochondrial"/>
    <property type="match status" value="1"/>
</dbReference>